<dbReference type="GeneID" id="104740422"/>
<dbReference type="Proteomes" id="UP000694864">
    <property type="component" value="Chromosome 2"/>
</dbReference>
<keyword evidence="2" id="KW-1185">Reference proteome</keyword>
<reference evidence="2" key="1">
    <citation type="journal article" date="2014" name="Nat. Commun.">
        <title>The emerging biofuel crop Camelina sativa retains a highly undifferentiated hexaploid genome structure.</title>
        <authorList>
            <person name="Kagale S."/>
            <person name="Koh C."/>
            <person name="Nixon J."/>
            <person name="Bollina V."/>
            <person name="Clarke W.E."/>
            <person name="Tuteja R."/>
            <person name="Spillane C."/>
            <person name="Robinson S.J."/>
            <person name="Links M.G."/>
            <person name="Clarke C."/>
            <person name="Higgins E.E."/>
            <person name="Huebert T."/>
            <person name="Sharpe A.G."/>
            <person name="Parkin I.A."/>
        </authorList>
    </citation>
    <scope>NUCLEOTIDE SEQUENCE [LARGE SCALE GENOMIC DNA]</scope>
    <source>
        <strain evidence="2">cv. DH55</strain>
    </source>
</reference>
<dbReference type="Pfam" id="PF07816">
    <property type="entry name" value="DUF1645"/>
    <property type="match status" value="1"/>
</dbReference>
<dbReference type="PANTHER" id="PTHR33095">
    <property type="entry name" value="OS07G0619500 PROTEIN"/>
    <property type="match status" value="1"/>
</dbReference>
<dbReference type="InterPro" id="IPR012442">
    <property type="entry name" value="DUF1645_plant"/>
</dbReference>
<organism evidence="2 3">
    <name type="scientific">Camelina sativa</name>
    <name type="common">False flax</name>
    <name type="synonym">Myagrum sativum</name>
    <dbReference type="NCBI Taxonomy" id="90675"/>
    <lineage>
        <taxon>Eukaryota</taxon>
        <taxon>Viridiplantae</taxon>
        <taxon>Streptophyta</taxon>
        <taxon>Embryophyta</taxon>
        <taxon>Tracheophyta</taxon>
        <taxon>Spermatophyta</taxon>
        <taxon>Magnoliopsida</taxon>
        <taxon>eudicotyledons</taxon>
        <taxon>Gunneridae</taxon>
        <taxon>Pentapetalae</taxon>
        <taxon>rosids</taxon>
        <taxon>malvids</taxon>
        <taxon>Brassicales</taxon>
        <taxon>Brassicaceae</taxon>
        <taxon>Camelineae</taxon>
        <taxon>Camelina</taxon>
    </lineage>
</organism>
<evidence type="ECO:0000313" key="3">
    <source>
        <dbReference type="RefSeq" id="XP_010459310.1"/>
    </source>
</evidence>
<gene>
    <name evidence="3" type="primary">LOC104740422</name>
</gene>
<evidence type="ECO:0000313" key="2">
    <source>
        <dbReference type="Proteomes" id="UP000694864"/>
    </source>
</evidence>
<reference evidence="3" key="2">
    <citation type="submission" date="2025-08" db="UniProtKB">
        <authorList>
            <consortium name="RefSeq"/>
        </authorList>
    </citation>
    <scope>IDENTIFICATION</scope>
    <source>
        <tissue evidence="3">Leaf</tissue>
    </source>
</reference>
<feature type="region of interest" description="Disordered" evidence="1">
    <location>
        <begin position="203"/>
        <end position="233"/>
    </location>
</feature>
<name>A0ABM0VPN1_CAMSA</name>
<feature type="region of interest" description="Disordered" evidence="1">
    <location>
        <begin position="87"/>
        <end position="172"/>
    </location>
</feature>
<dbReference type="RefSeq" id="XP_010459310.1">
    <property type="nucleotide sequence ID" value="XM_010461008.2"/>
</dbReference>
<dbReference type="PANTHER" id="PTHR33095:SF23">
    <property type="entry name" value="DUF1645 FAMILY PROTEIN"/>
    <property type="match status" value="1"/>
</dbReference>
<feature type="region of interest" description="Disordered" evidence="1">
    <location>
        <begin position="34"/>
        <end position="65"/>
    </location>
</feature>
<accession>A0ABM0VPN1</accession>
<feature type="compositionally biased region" description="Basic and acidic residues" evidence="1">
    <location>
        <begin position="115"/>
        <end position="124"/>
    </location>
</feature>
<protein>
    <submittedName>
        <fullName evidence="3">Uncharacterized protein LOC104740422</fullName>
    </submittedName>
</protein>
<proteinExistence type="predicted"/>
<feature type="compositionally biased region" description="Polar residues" evidence="1">
    <location>
        <begin position="42"/>
        <end position="53"/>
    </location>
</feature>
<sequence>MQTSRLLSFSSNSPSFGSFSSTVDLAAIAARVVEEFRDQEDTPQPSDSPLTNNEDNDDESEFAFDCPSHVCSQPLATADEIFFNGQIRPLNPYGSNAPEKSQPTPRRRRPALRKLMSEELRDHPTAVSDSSAEAEEDLNGVPPETYCVWTPKQPSSEDDDLKGLCSSPSQSKIKSNSAGFSKRWKLRNLLYVRSNSEGNEKLVFPAPVKKSDEKEEEEEEASSKVVAGEETKRQTNLPYRKDMIGILRNVNGLSRHLRPF</sequence>
<evidence type="ECO:0000256" key="1">
    <source>
        <dbReference type="SAM" id="MobiDB-lite"/>
    </source>
</evidence>